<organism evidence="1 2">
    <name type="scientific">Durusdinium trenchii</name>
    <dbReference type="NCBI Taxonomy" id="1381693"/>
    <lineage>
        <taxon>Eukaryota</taxon>
        <taxon>Sar</taxon>
        <taxon>Alveolata</taxon>
        <taxon>Dinophyceae</taxon>
        <taxon>Suessiales</taxon>
        <taxon>Symbiodiniaceae</taxon>
        <taxon>Durusdinium</taxon>
    </lineage>
</organism>
<name>A0ABP0NE43_9DINO</name>
<reference evidence="1 2" key="1">
    <citation type="submission" date="2024-02" db="EMBL/GenBank/DDBJ databases">
        <authorList>
            <person name="Chen Y."/>
            <person name="Shah S."/>
            <person name="Dougan E. K."/>
            <person name="Thang M."/>
            <person name="Chan C."/>
        </authorList>
    </citation>
    <scope>NUCLEOTIDE SEQUENCE [LARGE SCALE GENOMIC DNA]</scope>
</reference>
<dbReference type="EMBL" id="CAXAMN010021629">
    <property type="protein sequence ID" value="CAK9061733.1"/>
    <property type="molecule type" value="Genomic_DNA"/>
</dbReference>
<accession>A0ABP0NE43</accession>
<protein>
    <submittedName>
        <fullName evidence="1">Uncharacterized protein</fullName>
    </submittedName>
</protein>
<sequence>MHHPGHPQMFDQNCLRNQRQLHEHMTVLAETTLQVFTPEFRAGESGWASEAAVDAVPPKAFLQKFLPESETFFVDSRNGMFIRGPKFGLLRAALENSRKVVKSLVRTCIEADIWMKEAATLTMDKTRDPSARPCREKQAVQVAQLAYGLAACRVV</sequence>
<evidence type="ECO:0000313" key="2">
    <source>
        <dbReference type="Proteomes" id="UP001642484"/>
    </source>
</evidence>
<proteinExistence type="predicted"/>
<comment type="caution">
    <text evidence="1">The sequence shown here is derived from an EMBL/GenBank/DDBJ whole genome shotgun (WGS) entry which is preliminary data.</text>
</comment>
<dbReference type="Proteomes" id="UP001642484">
    <property type="component" value="Unassembled WGS sequence"/>
</dbReference>
<keyword evidence="2" id="KW-1185">Reference proteome</keyword>
<evidence type="ECO:0000313" key="1">
    <source>
        <dbReference type="EMBL" id="CAK9061733.1"/>
    </source>
</evidence>
<gene>
    <name evidence="1" type="ORF">CCMP2556_LOCUS30351</name>
</gene>